<dbReference type="EMBL" id="CALNXK010000092">
    <property type="protein sequence ID" value="CAH3151834.1"/>
    <property type="molecule type" value="Genomic_DNA"/>
</dbReference>
<accession>A0ABN8PWQ0</accession>
<protein>
    <submittedName>
        <fullName evidence="1">Uncharacterized protein</fullName>
    </submittedName>
</protein>
<dbReference type="Proteomes" id="UP001159405">
    <property type="component" value="Unassembled WGS sequence"/>
</dbReference>
<feature type="non-terminal residue" evidence="1">
    <location>
        <position position="261"/>
    </location>
</feature>
<evidence type="ECO:0000313" key="1">
    <source>
        <dbReference type="EMBL" id="CAH3151834.1"/>
    </source>
</evidence>
<name>A0ABN8PWQ0_9CNID</name>
<proteinExistence type="predicted"/>
<gene>
    <name evidence="1" type="ORF">PLOB_00048783</name>
</gene>
<reference evidence="1 2" key="1">
    <citation type="submission" date="2022-05" db="EMBL/GenBank/DDBJ databases">
        <authorList>
            <consortium name="Genoscope - CEA"/>
            <person name="William W."/>
        </authorList>
    </citation>
    <scope>NUCLEOTIDE SEQUENCE [LARGE SCALE GENOMIC DNA]</scope>
</reference>
<comment type="caution">
    <text evidence="1">The sequence shown here is derived from an EMBL/GenBank/DDBJ whole genome shotgun (WGS) entry which is preliminary data.</text>
</comment>
<sequence length="261" mass="29347">MMVNLNIDILLLAPEIMDKNSFCVVEHLTPHKFNLSGKCFSGPVQHTNLALMNCPNSRPVVSLEGLDRCFSSEVGFLCPKNVLKSVSSLQWLGFAWNPNLKLSFPWNHEVAPDCDHIHPLIHLGGRYFLSTTSGTLTLSSGELDVSPLAVYNFLCNVSFIRMKRSLGTCPQRLLVSLPLFSTDMITYVQWDPNSDDVTPLDLHQESPTIQPPIKINRTVIDNFDQLFQRYDGQLSDTLQKADSLIDQIEETTISSYVEYIA</sequence>
<evidence type="ECO:0000313" key="2">
    <source>
        <dbReference type="Proteomes" id="UP001159405"/>
    </source>
</evidence>
<organism evidence="1 2">
    <name type="scientific">Porites lobata</name>
    <dbReference type="NCBI Taxonomy" id="104759"/>
    <lineage>
        <taxon>Eukaryota</taxon>
        <taxon>Metazoa</taxon>
        <taxon>Cnidaria</taxon>
        <taxon>Anthozoa</taxon>
        <taxon>Hexacorallia</taxon>
        <taxon>Scleractinia</taxon>
        <taxon>Fungiina</taxon>
        <taxon>Poritidae</taxon>
        <taxon>Porites</taxon>
    </lineage>
</organism>
<keyword evidence="2" id="KW-1185">Reference proteome</keyword>